<dbReference type="PROSITE" id="PS50005">
    <property type="entry name" value="TPR"/>
    <property type="match status" value="1"/>
</dbReference>
<dbReference type="PANTHER" id="PTHR46825:SF9">
    <property type="entry name" value="BETA-LACTAMASE-RELATED DOMAIN-CONTAINING PROTEIN"/>
    <property type="match status" value="1"/>
</dbReference>
<accession>A0A1X7HQ99</accession>
<dbReference type="InterPro" id="IPR012338">
    <property type="entry name" value="Beta-lactam/transpept-like"/>
</dbReference>
<organism evidence="3 4">
    <name type="scientific">Paenibacillus uliginis N3/975</name>
    <dbReference type="NCBI Taxonomy" id="1313296"/>
    <lineage>
        <taxon>Bacteria</taxon>
        <taxon>Bacillati</taxon>
        <taxon>Bacillota</taxon>
        <taxon>Bacilli</taxon>
        <taxon>Bacillales</taxon>
        <taxon>Paenibacillaceae</taxon>
        <taxon>Paenibacillus</taxon>
    </lineage>
</organism>
<feature type="repeat" description="TPR" evidence="1">
    <location>
        <begin position="431"/>
        <end position="464"/>
    </location>
</feature>
<dbReference type="PROSITE" id="PS50293">
    <property type="entry name" value="TPR_REGION"/>
    <property type="match status" value="1"/>
</dbReference>
<dbReference type="PANTHER" id="PTHR46825">
    <property type="entry name" value="D-ALANYL-D-ALANINE-CARBOXYPEPTIDASE/ENDOPEPTIDASE AMPH"/>
    <property type="match status" value="1"/>
</dbReference>
<evidence type="ECO:0000313" key="3">
    <source>
        <dbReference type="EMBL" id="SMF90810.1"/>
    </source>
</evidence>
<dbReference type="AlphaFoldDB" id="A0A1X7HQ99"/>
<dbReference type="SUPFAM" id="SSF56601">
    <property type="entry name" value="beta-lactamase/transpeptidase-like"/>
    <property type="match status" value="1"/>
</dbReference>
<dbReference type="Proteomes" id="UP000192940">
    <property type="component" value="Chromosome I"/>
</dbReference>
<dbReference type="InterPro" id="IPR001466">
    <property type="entry name" value="Beta-lactam-related"/>
</dbReference>
<dbReference type="SMART" id="SM00028">
    <property type="entry name" value="TPR"/>
    <property type="match status" value="1"/>
</dbReference>
<gene>
    <name evidence="3" type="ORF">SAMN05661091_5247</name>
</gene>
<dbReference type="STRING" id="1313296.SAMN05661091_5247"/>
<name>A0A1X7HQ99_9BACL</name>
<protein>
    <submittedName>
        <fullName evidence="3">CubicO group peptidase, beta-lactamase class C family</fullName>
    </submittedName>
</protein>
<dbReference type="InterPro" id="IPR019734">
    <property type="entry name" value="TPR_rpt"/>
</dbReference>
<dbReference type="EMBL" id="LT840184">
    <property type="protein sequence ID" value="SMF90810.1"/>
    <property type="molecule type" value="Genomic_DNA"/>
</dbReference>
<dbReference type="Gene3D" id="3.40.710.10">
    <property type="entry name" value="DD-peptidase/beta-lactamase superfamily"/>
    <property type="match status" value="1"/>
</dbReference>
<dbReference type="SUPFAM" id="SSF48452">
    <property type="entry name" value="TPR-like"/>
    <property type="match status" value="1"/>
</dbReference>
<dbReference type="RefSeq" id="WP_208915887.1">
    <property type="nucleotide sequence ID" value="NZ_LT840184.1"/>
</dbReference>
<evidence type="ECO:0000259" key="2">
    <source>
        <dbReference type="Pfam" id="PF00144"/>
    </source>
</evidence>
<sequence>MSHFQRIIERLDTILTEFVQDEPVSGLAVGIVRNQEIFYVKGFGTSDIRTGSPVVEGTMFHMASVSKTCVATGIMQLVQQEKIELDSPVVQYLPYFKLNDHNYADITVRQLLNHTSGMPDEDDFEWDRPEFDEHSLERYVRRIENHRLLSTPGEKFAYSNIGYEILGDVIAKVSGLSFEEYMKSLLLEPAQMHGSSFFKSDIPSDQLASPHVHGFKDGYGPESSDIFPYHRAHGPSSTLYSSAEEMCRYMIFQLNRGMTPEGQQILQPEGYGPLWEEYAETHYGSWMNGIGLSWFLGSYKDCRIMSHSGMDTGFRSNLMLMPDQGLGLVLMTNCDYIGLKVVSTSIIDLLLGEDIRYVKKSLAHYLSKITITSGVEAAWREYSSMSSHDLERYLILEGEFNFIAYTMMEKGFLTEGIKVLELSVQLFPESSNLYDSLGEMYLSAGEPAMALRHYEKSVELDPTHREGKIMIEKLRASM</sequence>
<keyword evidence="4" id="KW-1185">Reference proteome</keyword>
<proteinExistence type="predicted"/>
<dbReference type="Gene3D" id="1.25.40.10">
    <property type="entry name" value="Tetratricopeptide repeat domain"/>
    <property type="match status" value="1"/>
</dbReference>
<evidence type="ECO:0000256" key="1">
    <source>
        <dbReference type="PROSITE-ProRule" id="PRU00339"/>
    </source>
</evidence>
<evidence type="ECO:0000313" key="4">
    <source>
        <dbReference type="Proteomes" id="UP000192940"/>
    </source>
</evidence>
<dbReference type="InterPro" id="IPR050491">
    <property type="entry name" value="AmpC-like"/>
</dbReference>
<keyword evidence="1" id="KW-0802">TPR repeat</keyword>
<dbReference type="InterPro" id="IPR011990">
    <property type="entry name" value="TPR-like_helical_dom_sf"/>
</dbReference>
<dbReference type="Pfam" id="PF00144">
    <property type="entry name" value="Beta-lactamase"/>
    <property type="match status" value="1"/>
</dbReference>
<feature type="domain" description="Beta-lactamase-related" evidence="2">
    <location>
        <begin position="11"/>
        <end position="336"/>
    </location>
</feature>
<reference evidence="3 4" key="1">
    <citation type="submission" date="2017-04" db="EMBL/GenBank/DDBJ databases">
        <authorList>
            <person name="Afonso C.L."/>
            <person name="Miller P.J."/>
            <person name="Scott M.A."/>
            <person name="Spackman E."/>
            <person name="Goraichik I."/>
            <person name="Dimitrov K.M."/>
            <person name="Suarez D.L."/>
            <person name="Swayne D.E."/>
        </authorList>
    </citation>
    <scope>NUCLEOTIDE SEQUENCE [LARGE SCALE GENOMIC DNA]</scope>
    <source>
        <strain evidence="3 4">N3/975</strain>
    </source>
</reference>